<dbReference type="GO" id="GO:0003677">
    <property type="term" value="F:DNA binding"/>
    <property type="evidence" value="ECO:0007669"/>
    <property type="project" value="UniProtKB-KW"/>
</dbReference>
<name>A0A1Q3CGR3_CEPFO</name>
<organism evidence="6 7">
    <name type="scientific">Cephalotus follicularis</name>
    <name type="common">Albany pitcher plant</name>
    <dbReference type="NCBI Taxonomy" id="3775"/>
    <lineage>
        <taxon>Eukaryota</taxon>
        <taxon>Viridiplantae</taxon>
        <taxon>Streptophyta</taxon>
        <taxon>Embryophyta</taxon>
        <taxon>Tracheophyta</taxon>
        <taxon>Spermatophyta</taxon>
        <taxon>Magnoliopsida</taxon>
        <taxon>eudicotyledons</taxon>
        <taxon>Gunneridae</taxon>
        <taxon>Pentapetalae</taxon>
        <taxon>rosids</taxon>
        <taxon>fabids</taxon>
        <taxon>Oxalidales</taxon>
        <taxon>Cephalotaceae</taxon>
        <taxon>Cephalotus</taxon>
    </lineage>
</organism>
<dbReference type="Pfam" id="PF02042">
    <property type="entry name" value="RWP-RK"/>
    <property type="match status" value="1"/>
</dbReference>
<keyword evidence="3" id="KW-0804">Transcription</keyword>
<dbReference type="AlphaFoldDB" id="A0A1Q3CGR3"/>
<dbReference type="PANTHER" id="PTHR48460:SF1">
    <property type="entry name" value="RWP-RK DOMAIN-CONTAINING PROTEIN"/>
    <property type="match status" value="1"/>
</dbReference>
<keyword evidence="2" id="KW-0238">DNA-binding</keyword>
<proteinExistence type="predicted"/>
<accession>A0A1Q3CGR3</accession>
<evidence type="ECO:0000256" key="2">
    <source>
        <dbReference type="ARBA" id="ARBA00023125"/>
    </source>
</evidence>
<comment type="caution">
    <text evidence="6">The sequence shown here is derived from an EMBL/GenBank/DDBJ whole genome shotgun (WGS) entry which is preliminary data.</text>
</comment>
<dbReference type="InParanoid" id="A0A1Q3CGR3"/>
<dbReference type="PROSITE" id="PS51519">
    <property type="entry name" value="RWP_RK"/>
    <property type="match status" value="1"/>
</dbReference>
<dbReference type="InterPro" id="IPR003035">
    <property type="entry name" value="RWP-RK_dom"/>
</dbReference>
<evidence type="ECO:0000313" key="7">
    <source>
        <dbReference type="Proteomes" id="UP000187406"/>
    </source>
</evidence>
<sequence>MSSQQYTLSTASVSASTQPLSFHQISKFFSLPLSDAASNLGVCVSTLKKICRENGLDRWPYRKFLSGRSIEEIKRYAARERCRELYQLSRARKQSGSQSQNNEMRKLQGVAPHHNLQQGNKTSQVGQPHISINASLTKGMTTLDEFKYGFPSNGLSTATNKWWGSSSPDGYESICEDGAEIEEDDKSQSDEKVNENANSMVLDKEKHENGDKENIGPHGIGILTAVRKRNVEDGREALMIGVHSYGIKKLARRESALLLRIFRSPFPKDWICGSS</sequence>
<evidence type="ECO:0000313" key="6">
    <source>
        <dbReference type="EMBL" id="GAV79261.1"/>
    </source>
</evidence>
<dbReference type="Proteomes" id="UP000187406">
    <property type="component" value="Unassembled WGS sequence"/>
</dbReference>
<dbReference type="STRING" id="3775.A0A1Q3CGR3"/>
<reference evidence="7" key="1">
    <citation type="submission" date="2016-04" db="EMBL/GenBank/DDBJ databases">
        <title>Cephalotus genome sequencing.</title>
        <authorList>
            <person name="Fukushima K."/>
            <person name="Hasebe M."/>
            <person name="Fang X."/>
        </authorList>
    </citation>
    <scope>NUCLEOTIDE SEQUENCE [LARGE SCALE GENOMIC DNA]</scope>
    <source>
        <strain evidence="7">cv. St1</strain>
    </source>
</reference>
<keyword evidence="1" id="KW-0805">Transcription regulation</keyword>
<keyword evidence="4" id="KW-0539">Nucleus</keyword>
<evidence type="ECO:0000256" key="1">
    <source>
        <dbReference type="ARBA" id="ARBA00023015"/>
    </source>
</evidence>
<protein>
    <submittedName>
        <fullName evidence="6">RWP-RK domain-containing protein</fullName>
    </submittedName>
</protein>
<keyword evidence="7" id="KW-1185">Reference proteome</keyword>
<dbReference type="EMBL" id="BDDD01001947">
    <property type="protein sequence ID" value="GAV79261.1"/>
    <property type="molecule type" value="Genomic_DNA"/>
</dbReference>
<evidence type="ECO:0000256" key="3">
    <source>
        <dbReference type="ARBA" id="ARBA00023163"/>
    </source>
</evidence>
<dbReference type="FunCoup" id="A0A1Q3CGR3">
    <property type="interactions" value="99"/>
</dbReference>
<dbReference type="PANTHER" id="PTHR48460">
    <property type="entry name" value="RWP-RK DOMAIN-CONTAINING PROTEIN"/>
    <property type="match status" value="1"/>
</dbReference>
<dbReference type="OrthoDB" id="6270329at2759"/>
<evidence type="ECO:0000259" key="5">
    <source>
        <dbReference type="PROSITE" id="PS51519"/>
    </source>
</evidence>
<gene>
    <name evidence="6" type="ORF">CFOL_v3_22726</name>
</gene>
<feature type="domain" description="RWP-RK" evidence="5">
    <location>
        <begin position="1"/>
        <end position="87"/>
    </location>
</feature>
<evidence type="ECO:0000256" key="4">
    <source>
        <dbReference type="ARBA" id="ARBA00023242"/>
    </source>
</evidence>